<sequence>MAKNLVDLLWRKDASERADGRRGPRSRVSVDAVVSGAIELADAGGAEAMTIRALAQSLDLTAMSVYTHVNSRADLLVLMVDEAHARMATSPADGAGWRARVRRVADENLALFRAHAWLLDVDDARVVVGPATIAKYDRELRAFDDAGLSAVERDAALSFVLDFVRATAARMRGSAERERFGPFWADAAPRVTGYLGADFPLAQAVGQAAGEAMDGPYDADVAWDFGVARVIDGLAGIVSDSSSR</sequence>
<dbReference type="InterPro" id="IPR004111">
    <property type="entry name" value="Repressor_TetR_C"/>
</dbReference>
<dbReference type="Gene3D" id="1.10.10.60">
    <property type="entry name" value="Homeodomain-like"/>
    <property type="match status" value="1"/>
</dbReference>
<dbReference type="RefSeq" id="WP_021198581.1">
    <property type="nucleotide sequence ID" value="NZ_ATAO01000057.1"/>
</dbReference>
<feature type="DNA-binding region" description="H-T-H motif" evidence="4">
    <location>
        <begin position="50"/>
        <end position="69"/>
    </location>
</feature>
<dbReference type="Gene3D" id="1.10.357.10">
    <property type="entry name" value="Tetracycline Repressor, domain 2"/>
    <property type="match status" value="1"/>
</dbReference>
<dbReference type="InterPro" id="IPR001647">
    <property type="entry name" value="HTH_TetR"/>
</dbReference>
<evidence type="ECO:0000313" key="6">
    <source>
        <dbReference type="EMBL" id="EQM83982.1"/>
    </source>
</evidence>
<dbReference type="SUPFAM" id="SSF48498">
    <property type="entry name" value="Tetracyclin repressor-like, C-terminal domain"/>
    <property type="match status" value="1"/>
</dbReference>
<dbReference type="AlphaFoldDB" id="T5KW64"/>
<comment type="caution">
    <text evidence="6">The sequence shown here is derived from an EMBL/GenBank/DDBJ whole genome shotgun (WGS) entry which is preliminary data.</text>
</comment>
<dbReference type="Pfam" id="PF02909">
    <property type="entry name" value="TetR_C_1"/>
    <property type="match status" value="1"/>
</dbReference>
<name>T5KW64_MICMQ</name>
<dbReference type="SUPFAM" id="SSF46689">
    <property type="entry name" value="Homeodomain-like"/>
    <property type="match status" value="1"/>
</dbReference>
<organism evidence="6 7">
    <name type="scientific">Microbacterium maritypicum MF109</name>
    <dbReference type="NCBI Taxonomy" id="1333857"/>
    <lineage>
        <taxon>Bacteria</taxon>
        <taxon>Bacillati</taxon>
        <taxon>Actinomycetota</taxon>
        <taxon>Actinomycetes</taxon>
        <taxon>Micrococcales</taxon>
        <taxon>Microbacteriaceae</taxon>
        <taxon>Microbacterium</taxon>
    </lineage>
</organism>
<dbReference type="GO" id="GO:0045892">
    <property type="term" value="P:negative regulation of DNA-templated transcription"/>
    <property type="evidence" value="ECO:0007669"/>
    <property type="project" value="InterPro"/>
</dbReference>
<gene>
    <name evidence="6" type="ORF">L687_11865</name>
</gene>
<dbReference type="GO" id="GO:0003677">
    <property type="term" value="F:DNA binding"/>
    <property type="evidence" value="ECO:0007669"/>
    <property type="project" value="UniProtKB-UniRule"/>
</dbReference>
<evidence type="ECO:0000256" key="4">
    <source>
        <dbReference type="PROSITE-ProRule" id="PRU00335"/>
    </source>
</evidence>
<dbReference type="PATRIC" id="fig|1333857.3.peg.602"/>
<evidence type="ECO:0000313" key="7">
    <source>
        <dbReference type="Proteomes" id="UP000016033"/>
    </source>
</evidence>
<feature type="domain" description="HTH tetR-type" evidence="5">
    <location>
        <begin position="27"/>
        <end position="87"/>
    </location>
</feature>
<evidence type="ECO:0000256" key="3">
    <source>
        <dbReference type="ARBA" id="ARBA00023163"/>
    </source>
</evidence>
<evidence type="ECO:0000256" key="1">
    <source>
        <dbReference type="ARBA" id="ARBA00023015"/>
    </source>
</evidence>
<keyword evidence="2 4" id="KW-0238">DNA-binding</keyword>
<dbReference type="EMBL" id="ATAO01000057">
    <property type="protein sequence ID" value="EQM83982.1"/>
    <property type="molecule type" value="Genomic_DNA"/>
</dbReference>
<protein>
    <recommendedName>
        <fullName evidence="5">HTH tetR-type domain-containing protein</fullName>
    </recommendedName>
</protein>
<accession>T5KW64</accession>
<dbReference type="Proteomes" id="UP000016033">
    <property type="component" value="Unassembled WGS sequence"/>
</dbReference>
<dbReference type="InterPro" id="IPR036271">
    <property type="entry name" value="Tet_transcr_reg_TetR-rel_C_sf"/>
</dbReference>
<keyword evidence="3" id="KW-0804">Transcription</keyword>
<evidence type="ECO:0000259" key="5">
    <source>
        <dbReference type="PROSITE" id="PS50977"/>
    </source>
</evidence>
<evidence type="ECO:0000256" key="2">
    <source>
        <dbReference type="ARBA" id="ARBA00023125"/>
    </source>
</evidence>
<reference evidence="6 7" key="1">
    <citation type="journal article" date="2013" name="Genome Announc.">
        <title>Whole-genome sequences of five oyster-associated bacteria show potential for crude oil hydrocarbon degradation.</title>
        <authorList>
            <person name="Chauhan A."/>
            <person name="Green S."/>
            <person name="Pathak A."/>
            <person name="Thomas J."/>
            <person name="Venkatramanan R."/>
        </authorList>
    </citation>
    <scope>NUCLEOTIDE SEQUENCE [LARGE SCALE GENOMIC DNA]</scope>
    <source>
        <strain evidence="6 7">MF109</strain>
    </source>
</reference>
<dbReference type="PROSITE" id="PS50977">
    <property type="entry name" value="HTH_TETR_2"/>
    <property type="match status" value="1"/>
</dbReference>
<dbReference type="InterPro" id="IPR009057">
    <property type="entry name" value="Homeodomain-like_sf"/>
</dbReference>
<keyword evidence="1" id="KW-0805">Transcription regulation</keyword>
<proteinExistence type="predicted"/>